<feature type="compositionally biased region" description="Basic and acidic residues" evidence="1">
    <location>
        <begin position="143"/>
        <end position="160"/>
    </location>
</feature>
<reference evidence="3" key="1">
    <citation type="journal article" date="2016" name="Nature">
        <title>The genome of the seagrass Zostera marina reveals angiosperm adaptation to the sea.</title>
        <authorList>
            <person name="Olsen J.L."/>
            <person name="Rouze P."/>
            <person name="Verhelst B."/>
            <person name="Lin Y.-C."/>
            <person name="Bayer T."/>
            <person name="Collen J."/>
            <person name="Dattolo E."/>
            <person name="De Paoli E."/>
            <person name="Dittami S."/>
            <person name="Maumus F."/>
            <person name="Michel G."/>
            <person name="Kersting A."/>
            <person name="Lauritano C."/>
            <person name="Lohaus R."/>
            <person name="Toepel M."/>
            <person name="Tonon T."/>
            <person name="Vanneste K."/>
            <person name="Amirebrahimi M."/>
            <person name="Brakel J."/>
            <person name="Bostroem C."/>
            <person name="Chovatia M."/>
            <person name="Grimwood J."/>
            <person name="Jenkins J.W."/>
            <person name="Jueterbock A."/>
            <person name="Mraz A."/>
            <person name="Stam W.T."/>
            <person name="Tice H."/>
            <person name="Bornberg-Bauer E."/>
            <person name="Green P.J."/>
            <person name="Pearson G.A."/>
            <person name="Procaccini G."/>
            <person name="Duarte C.M."/>
            <person name="Schmutz J."/>
            <person name="Reusch T.B.H."/>
            <person name="Van de Peer Y."/>
        </authorList>
    </citation>
    <scope>NUCLEOTIDE SEQUENCE [LARGE SCALE GENOMIC DNA]</scope>
    <source>
        <strain evidence="3">cv. Finnish</strain>
    </source>
</reference>
<sequence>MAGQLTFRNRLVRNGLSSEEEDEDPGTATSLLTLPDFSNTVWTDEKHSQYLNSIEEEFVDQLYNRYRHSSVPKYKVQRRDCWDEMKFKTTPTETRVLNESRTPSGCHLCETSSNDVPASSSSSSTVYHHYFAGSRSNNTGEGSDQKFMDDDGQVENKRDA</sequence>
<evidence type="ECO:0000313" key="3">
    <source>
        <dbReference type="Proteomes" id="UP000036987"/>
    </source>
</evidence>
<dbReference type="Proteomes" id="UP000036987">
    <property type="component" value="Unassembled WGS sequence"/>
</dbReference>
<protein>
    <submittedName>
        <fullName evidence="2">Uncharacterized protein</fullName>
    </submittedName>
</protein>
<dbReference type="PANTHER" id="PTHR33676">
    <property type="entry name" value="COLD REGULATED PROTEIN 27"/>
    <property type="match status" value="1"/>
</dbReference>
<accession>A0A0K9NSV0</accession>
<proteinExistence type="predicted"/>
<keyword evidence="3" id="KW-1185">Reference proteome</keyword>
<evidence type="ECO:0000313" key="2">
    <source>
        <dbReference type="EMBL" id="KMZ59055.1"/>
    </source>
</evidence>
<dbReference type="GO" id="GO:0009409">
    <property type="term" value="P:response to cold"/>
    <property type="evidence" value="ECO:0007669"/>
    <property type="project" value="InterPro"/>
</dbReference>
<evidence type="ECO:0000256" key="1">
    <source>
        <dbReference type="SAM" id="MobiDB-lite"/>
    </source>
</evidence>
<dbReference type="OrthoDB" id="1923282at2759"/>
<name>A0A0K9NSV0_ZOSMR</name>
<dbReference type="GO" id="GO:0042752">
    <property type="term" value="P:regulation of circadian rhythm"/>
    <property type="evidence" value="ECO:0007669"/>
    <property type="project" value="InterPro"/>
</dbReference>
<comment type="caution">
    <text evidence="2">The sequence shown here is derived from an EMBL/GenBank/DDBJ whole genome shotgun (WGS) entry which is preliminary data.</text>
</comment>
<organism evidence="2 3">
    <name type="scientific">Zostera marina</name>
    <name type="common">Eelgrass</name>
    <dbReference type="NCBI Taxonomy" id="29655"/>
    <lineage>
        <taxon>Eukaryota</taxon>
        <taxon>Viridiplantae</taxon>
        <taxon>Streptophyta</taxon>
        <taxon>Embryophyta</taxon>
        <taxon>Tracheophyta</taxon>
        <taxon>Spermatophyta</taxon>
        <taxon>Magnoliopsida</taxon>
        <taxon>Liliopsida</taxon>
        <taxon>Zosteraceae</taxon>
        <taxon>Zostera</taxon>
    </lineage>
</organism>
<gene>
    <name evidence="2" type="ORF">ZOSMA_70G00690</name>
</gene>
<dbReference type="PANTHER" id="PTHR33676:SF3">
    <property type="entry name" value="COLD-REGULATED PROTEIN 27"/>
    <property type="match status" value="1"/>
</dbReference>
<dbReference type="InterPro" id="IPR044678">
    <property type="entry name" value="COR27/28"/>
</dbReference>
<dbReference type="AlphaFoldDB" id="A0A0K9NSV0"/>
<feature type="region of interest" description="Disordered" evidence="1">
    <location>
        <begin position="132"/>
        <end position="160"/>
    </location>
</feature>
<dbReference type="STRING" id="29655.A0A0K9NSV0"/>
<dbReference type="EMBL" id="LFYR01001823">
    <property type="protein sequence ID" value="KMZ59055.1"/>
    <property type="molecule type" value="Genomic_DNA"/>
</dbReference>